<dbReference type="RefSeq" id="WP_320002652.1">
    <property type="nucleotide sequence ID" value="NZ_JAUHJS010000001.1"/>
</dbReference>
<dbReference type="SUPFAM" id="SSF158682">
    <property type="entry name" value="TerB-like"/>
    <property type="match status" value="1"/>
</dbReference>
<evidence type="ECO:0008006" key="3">
    <source>
        <dbReference type="Google" id="ProtNLM"/>
    </source>
</evidence>
<proteinExistence type="predicted"/>
<evidence type="ECO:0000313" key="1">
    <source>
        <dbReference type="EMBL" id="MDN4164125.1"/>
    </source>
</evidence>
<name>A0ABT8F110_9BACT</name>
<dbReference type="Gene3D" id="1.10.3680.10">
    <property type="entry name" value="TerB-like"/>
    <property type="match status" value="1"/>
</dbReference>
<organism evidence="1 2">
    <name type="scientific">Shiella aurantiaca</name>
    <dbReference type="NCBI Taxonomy" id="3058365"/>
    <lineage>
        <taxon>Bacteria</taxon>
        <taxon>Pseudomonadati</taxon>
        <taxon>Bacteroidota</taxon>
        <taxon>Cytophagia</taxon>
        <taxon>Cytophagales</taxon>
        <taxon>Shiellaceae</taxon>
        <taxon>Shiella</taxon>
    </lineage>
</organism>
<accession>A0ABT8F110</accession>
<comment type="caution">
    <text evidence="1">The sequence shown here is derived from an EMBL/GenBank/DDBJ whole genome shotgun (WGS) entry which is preliminary data.</text>
</comment>
<keyword evidence="2" id="KW-1185">Reference proteome</keyword>
<sequence>MDPKFQTRDLYRAIATLAYSLAITDGHLQDEERKAFIQIIIDELGEQNGWAAASRFEILDEKRKPTVEQAYKEALYEISQNKSAFTPAMRNSFVRILQNVSKAFKGSSSQEESIITRFVRDTN</sequence>
<reference evidence="1" key="1">
    <citation type="submission" date="2023-06" db="EMBL/GenBank/DDBJ databases">
        <title>Cytophagales bacterium Strain LB-30, isolated from soil.</title>
        <authorList>
            <person name="Liu B."/>
        </authorList>
    </citation>
    <scope>NUCLEOTIDE SEQUENCE</scope>
    <source>
        <strain evidence="1">LB-30</strain>
    </source>
</reference>
<dbReference type="Proteomes" id="UP001168552">
    <property type="component" value="Unassembled WGS sequence"/>
</dbReference>
<dbReference type="InterPro" id="IPR029024">
    <property type="entry name" value="TerB-like"/>
</dbReference>
<protein>
    <recommendedName>
        <fullName evidence="3">TerB family tellurite resistance protein</fullName>
    </recommendedName>
</protein>
<dbReference type="EMBL" id="JAUHJS010000001">
    <property type="protein sequence ID" value="MDN4164125.1"/>
    <property type="molecule type" value="Genomic_DNA"/>
</dbReference>
<evidence type="ECO:0000313" key="2">
    <source>
        <dbReference type="Proteomes" id="UP001168552"/>
    </source>
</evidence>
<gene>
    <name evidence="1" type="ORF">QWY31_01365</name>
</gene>